<proteinExistence type="inferred from homology"/>
<gene>
    <name evidence="8" type="ORF">CYBJADRAFT_192434</name>
</gene>
<name>A0A1E4RUE3_CYBJN</name>
<keyword evidence="7" id="KW-0472">Membrane</keyword>
<dbReference type="OrthoDB" id="46189at2759"/>
<keyword evidence="9" id="KW-1185">Reference proteome</keyword>
<keyword evidence="4" id="KW-0813">Transport</keyword>
<evidence type="ECO:0000256" key="5">
    <source>
        <dbReference type="ARBA" id="ARBA00022927"/>
    </source>
</evidence>
<evidence type="ECO:0000256" key="4">
    <source>
        <dbReference type="ARBA" id="ARBA00022448"/>
    </source>
</evidence>
<dbReference type="PANTHER" id="PTHR31658:SF0">
    <property type="entry name" value="CONSERVED OLIGOMERIC GOLGI COMPLEX SUBUNIT 1"/>
    <property type="match status" value="1"/>
</dbReference>
<evidence type="ECO:0000256" key="7">
    <source>
        <dbReference type="ARBA" id="ARBA00023136"/>
    </source>
</evidence>
<accession>A0A1E4RUE3</accession>
<dbReference type="GeneID" id="30991840"/>
<dbReference type="RefSeq" id="XP_020067860.1">
    <property type="nucleotide sequence ID" value="XM_020217444.1"/>
</dbReference>
<dbReference type="Pfam" id="PF08700">
    <property type="entry name" value="VPS51_Exo84_N"/>
    <property type="match status" value="1"/>
</dbReference>
<dbReference type="GO" id="GO:0017119">
    <property type="term" value="C:Golgi transport complex"/>
    <property type="evidence" value="ECO:0007669"/>
    <property type="project" value="InterPro"/>
</dbReference>
<evidence type="ECO:0000256" key="2">
    <source>
        <dbReference type="ARBA" id="ARBA00006653"/>
    </source>
</evidence>
<evidence type="ECO:0000313" key="9">
    <source>
        <dbReference type="Proteomes" id="UP000094389"/>
    </source>
</evidence>
<dbReference type="EMBL" id="KV453949">
    <property type="protein sequence ID" value="ODV70821.1"/>
    <property type="molecule type" value="Genomic_DNA"/>
</dbReference>
<evidence type="ECO:0000256" key="1">
    <source>
        <dbReference type="ARBA" id="ARBA00004395"/>
    </source>
</evidence>
<dbReference type="InterPro" id="IPR033370">
    <property type="entry name" value="COG1"/>
</dbReference>
<dbReference type="PANTHER" id="PTHR31658">
    <property type="entry name" value="CONSERVED OLIGOMERIC GOLGI COMPLEX SUBUNIT 1"/>
    <property type="match status" value="1"/>
</dbReference>
<comment type="similarity">
    <text evidence="2">Belongs to the COG1 family.</text>
</comment>
<dbReference type="GO" id="GO:0006891">
    <property type="term" value="P:intra-Golgi vesicle-mediated transport"/>
    <property type="evidence" value="ECO:0007669"/>
    <property type="project" value="InterPro"/>
</dbReference>
<dbReference type="STRING" id="983966.A0A1E4RUE3"/>
<dbReference type="GO" id="GO:0000139">
    <property type="term" value="C:Golgi membrane"/>
    <property type="evidence" value="ECO:0007669"/>
    <property type="project" value="UniProtKB-SubCell"/>
</dbReference>
<evidence type="ECO:0000313" key="8">
    <source>
        <dbReference type="EMBL" id="ODV70821.1"/>
    </source>
</evidence>
<dbReference type="GO" id="GO:0015031">
    <property type="term" value="P:protein transport"/>
    <property type="evidence" value="ECO:0007669"/>
    <property type="project" value="UniProtKB-KW"/>
</dbReference>
<evidence type="ECO:0000256" key="3">
    <source>
        <dbReference type="ARBA" id="ARBA00020978"/>
    </source>
</evidence>
<protein>
    <recommendedName>
        <fullName evidence="3">Conserved oligomeric Golgi complex subunit 1</fullName>
    </recommendedName>
</protein>
<dbReference type="Proteomes" id="UP000094389">
    <property type="component" value="Unassembled WGS sequence"/>
</dbReference>
<reference evidence="8 9" key="1">
    <citation type="journal article" date="2016" name="Proc. Natl. Acad. Sci. U.S.A.">
        <title>Comparative genomics of biotechnologically important yeasts.</title>
        <authorList>
            <person name="Riley R."/>
            <person name="Haridas S."/>
            <person name="Wolfe K.H."/>
            <person name="Lopes M.R."/>
            <person name="Hittinger C.T."/>
            <person name="Goeker M."/>
            <person name="Salamov A.A."/>
            <person name="Wisecaver J.H."/>
            <person name="Long T.M."/>
            <person name="Calvey C.H."/>
            <person name="Aerts A.L."/>
            <person name="Barry K.W."/>
            <person name="Choi C."/>
            <person name="Clum A."/>
            <person name="Coughlan A.Y."/>
            <person name="Deshpande S."/>
            <person name="Douglass A.P."/>
            <person name="Hanson S.J."/>
            <person name="Klenk H.-P."/>
            <person name="LaButti K.M."/>
            <person name="Lapidus A."/>
            <person name="Lindquist E.A."/>
            <person name="Lipzen A.M."/>
            <person name="Meier-Kolthoff J.P."/>
            <person name="Ohm R.A."/>
            <person name="Otillar R.P."/>
            <person name="Pangilinan J.L."/>
            <person name="Peng Y."/>
            <person name="Rokas A."/>
            <person name="Rosa C.A."/>
            <person name="Scheuner C."/>
            <person name="Sibirny A.A."/>
            <person name="Slot J.C."/>
            <person name="Stielow J.B."/>
            <person name="Sun H."/>
            <person name="Kurtzman C.P."/>
            <person name="Blackwell M."/>
            <person name="Grigoriev I.V."/>
            <person name="Jeffries T.W."/>
        </authorList>
    </citation>
    <scope>NUCLEOTIDE SEQUENCE [LARGE SCALE GENOMIC DNA]</scope>
    <source>
        <strain evidence="9">ATCC 18201 / CBS 1600 / BCRC 20928 / JCM 3617 / NBRC 0987 / NRRL Y-1542</strain>
    </source>
</reference>
<keyword evidence="6" id="KW-0333">Golgi apparatus</keyword>
<sequence length="354" mass="40479">MTIEIADALQSNANELFEKYSLQDITELSSSLSVTAQNKHTELRTLVASQYRDLLSTADEIIEMNSMSKTCDQRLYDLCFLNTARLSHNMSIESNVSRFYSSTPIKADDRSARVVKNADLFLVMSELLNLNSLNSASEICEVLNKLPIEDKWFQDRAGLVDNKLAELEMCLEAKIRTMKLDELVKIDTFVVTTSWFNKARLENAIYETILKKITLENLTSILCQFDKFKPRLLDKFSGEAKSELDEFGKLLAQVDKVNNEPKLELYSLHIEDPMEYLSNIQYISNGLVYKTYQQISTTIVHCLRSLRFLNLIDTTLSGDYLKQLKSKVQLFTKHAADTNNVALVKYLNDLETSL</sequence>
<comment type="subcellular location">
    <subcellularLocation>
        <location evidence="1">Golgi apparatus membrane</location>
        <topology evidence="1">Peripheral membrane protein</topology>
    </subcellularLocation>
</comment>
<keyword evidence="5" id="KW-0653">Protein transport</keyword>
<evidence type="ECO:0000256" key="6">
    <source>
        <dbReference type="ARBA" id="ARBA00023034"/>
    </source>
</evidence>
<dbReference type="AlphaFoldDB" id="A0A1E4RUE3"/>
<organism evidence="8 9">
    <name type="scientific">Cyberlindnera jadinii (strain ATCC 18201 / CBS 1600 / BCRC 20928 / JCM 3617 / NBRC 0987 / NRRL Y-1542)</name>
    <name type="common">Torula yeast</name>
    <name type="synonym">Candida utilis</name>
    <dbReference type="NCBI Taxonomy" id="983966"/>
    <lineage>
        <taxon>Eukaryota</taxon>
        <taxon>Fungi</taxon>
        <taxon>Dikarya</taxon>
        <taxon>Ascomycota</taxon>
        <taxon>Saccharomycotina</taxon>
        <taxon>Saccharomycetes</taxon>
        <taxon>Phaffomycetales</taxon>
        <taxon>Phaffomycetaceae</taxon>
        <taxon>Cyberlindnera</taxon>
    </lineage>
</organism>